<feature type="binding site" evidence="23">
    <location>
        <position position="207"/>
    </location>
    <ligand>
        <name>Mn(2+)</name>
        <dbReference type="ChEBI" id="CHEBI:29035"/>
    </ligand>
</feature>
<dbReference type="InterPro" id="IPR007754">
    <property type="entry name" value="GlcNAc_II"/>
</dbReference>
<evidence type="ECO:0000256" key="10">
    <source>
        <dbReference type="ARBA" id="ARBA00022723"/>
    </source>
</evidence>
<dbReference type="PANTHER" id="PTHR12871:SF0">
    <property type="entry name" value="ALPHA-1,6-MANNOSYL-GLYCOPROTEIN 2-BETA-N-ACETYLGLUCOSAMINYLTRANSFERASE"/>
    <property type="match status" value="1"/>
</dbReference>
<dbReference type="OMA" id="ANIDSEW"/>
<evidence type="ECO:0000256" key="9">
    <source>
        <dbReference type="ARBA" id="ARBA00022692"/>
    </source>
</evidence>
<evidence type="ECO:0000256" key="11">
    <source>
        <dbReference type="ARBA" id="ARBA00022968"/>
    </source>
</evidence>
<keyword evidence="11" id="KW-0735">Signal-anchor</keyword>
<keyword evidence="14" id="KW-0472">Membrane</keyword>
<feature type="disulfide bond" evidence="24">
    <location>
        <begin position="167"/>
        <end position="190"/>
    </location>
</feature>
<evidence type="ECO:0000256" key="18">
    <source>
        <dbReference type="ARBA" id="ARBA00029663"/>
    </source>
</evidence>
<comment type="cofactor">
    <cofactor evidence="1 23">
        <name>Mn(2+)</name>
        <dbReference type="ChEBI" id="CHEBI:29035"/>
    </cofactor>
</comment>
<gene>
    <name evidence="25" type="ORF">HPB48_022107</name>
</gene>
<evidence type="ECO:0000256" key="6">
    <source>
        <dbReference type="ARBA" id="ARBA00014817"/>
    </source>
</evidence>
<evidence type="ECO:0000256" key="2">
    <source>
        <dbReference type="ARBA" id="ARBA00004323"/>
    </source>
</evidence>
<comment type="pathway">
    <text evidence="3">Protein modification; protein glycosylation.</text>
</comment>
<evidence type="ECO:0000313" key="25">
    <source>
        <dbReference type="EMBL" id="KAH9363768.1"/>
    </source>
</evidence>
<dbReference type="SUPFAM" id="SSF53448">
    <property type="entry name" value="Nucleotide-diphospho-sugar transferases"/>
    <property type="match status" value="1"/>
</dbReference>
<evidence type="ECO:0000313" key="26">
    <source>
        <dbReference type="Proteomes" id="UP000821853"/>
    </source>
</evidence>
<sequence>MSVHHASEFGALAPSDPVIVVQVHDRWHYLKHLLHSLSRVRGIERALLVLSHDHYDEQVLGVSKSANFCKLNFVLEGMNATRNHSGPFLLLEEDYYVSPDYLSAVALMLKSKPNLCGRNLCLCMVGNMRGATASHMVDKVDIRLWKNNTNNLGIIITRDTWQAIRNCSNAFCTYDDYNWDLTLTGIAGTCFPPGSLAVSLSVSRVYHIGDRRENLPLFPAYSQIHVGCTPNPKEASVHCCRRALKSIPQGGFGSEGIKALQAAPPKFYQDSETQRWLGRRP</sequence>
<evidence type="ECO:0000256" key="1">
    <source>
        <dbReference type="ARBA" id="ARBA00001936"/>
    </source>
</evidence>
<keyword evidence="17 23" id="KW-0464">Manganese</keyword>
<dbReference type="Gene3D" id="3.90.550.10">
    <property type="entry name" value="Spore Coat Polysaccharide Biosynthesis Protein SpsA, Chain A"/>
    <property type="match status" value="1"/>
</dbReference>
<dbReference type="Pfam" id="PF05060">
    <property type="entry name" value="MGAT2"/>
    <property type="match status" value="1"/>
</dbReference>
<dbReference type="EC" id="2.4.1.143" evidence="5"/>
<evidence type="ECO:0000256" key="7">
    <source>
        <dbReference type="ARBA" id="ARBA00022676"/>
    </source>
</evidence>
<keyword evidence="16" id="KW-0325">Glycoprotein</keyword>
<keyword evidence="8" id="KW-0808">Transferase</keyword>
<dbReference type="GO" id="GO:0009312">
    <property type="term" value="P:oligosaccharide biosynthetic process"/>
    <property type="evidence" value="ECO:0007669"/>
    <property type="project" value="InterPro"/>
</dbReference>
<keyword evidence="10 23" id="KW-0479">Metal-binding</keyword>
<keyword evidence="13" id="KW-0333">Golgi apparatus</keyword>
<proteinExistence type="inferred from homology"/>
<dbReference type="Proteomes" id="UP000821853">
    <property type="component" value="Chromosome 10"/>
</dbReference>
<evidence type="ECO:0000256" key="23">
    <source>
        <dbReference type="PIRSR" id="PIRSR607754-2"/>
    </source>
</evidence>
<dbReference type="GO" id="GO:0008455">
    <property type="term" value="F:alpha-1,6-mannosylglycoprotein 2-beta-N-acetylglucosaminyltransferase activity"/>
    <property type="evidence" value="ECO:0007669"/>
    <property type="project" value="UniProtKB-EC"/>
</dbReference>
<dbReference type="PANTHER" id="PTHR12871">
    <property type="entry name" value="BETA-1,2-N-ACETYLGLUCOSAMINYLTRANSFERASE II"/>
    <property type="match status" value="1"/>
</dbReference>
<evidence type="ECO:0000256" key="12">
    <source>
        <dbReference type="ARBA" id="ARBA00022989"/>
    </source>
</evidence>
<comment type="caution">
    <text evidence="25">The sequence shown here is derived from an EMBL/GenBank/DDBJ whole genome shotgun (WGS) entry which is preliminary data.</text>
</comment>
<dbReference type="EMBL" id="JABSTR010000002">
    <property type="protein sequence ID" value="KAH9363768.1"/>
    <property type="molecule type" value="Genomic_DNA"/>
</dbReference>
<dbReference type="AlphaFoldDB" id="A0A9J6FMW1"/>
<evidence type="ECO:0000256" key="21">
    <source>
        <dbReference type="ARBA" id="ARBA00032915"/>
    </source>
</evidence>
<evidence type="ECO:0000256" key="19">
    <source>
        <dbReference type="ARBA" id="ARBA00031203"/>
    </source>
</evidence>
<dbReference type="OrthoDB" id="6019616at2759"/>
<evidence type="ECO:0000256" key="14">
    <source>
        <dbReference type="ARBA" id="ARBA00023136"/>
    </source>
</evidence>
<keyword evidence="26" id="KW-1185">Reference proteome</keyword>
<feature type="binding site" evidence="23">
    <location>
        <position position="94"/>
    </location>
    <ligand>
        <name>Mn(2+)</name>
        <dbReference type="ChEBI" id="CHEBI:29035"/>
    </ligand>
</feature>
<dbReference type="GO" id="GO:0005795">
    <property type="term" value="C:Golgi stack"/>
    <property type="evidence" value="ECO:0007669"/>
    <property type="project" value="InterPro"/>
</dbReference>
<dbReference type="GO" id="GO:0000139">
    <property type="term" value="C:Golgi membrane"/>
    <property type="evidence" value="ECO:0007669"/>
    <property type="project" value="UniProtKB-SubCell"/>
</dbReference>
<dbReference type="VEuPathDB" id="VectorBase:HLOH_059135"/>
<evidence type="ECO:0000256" key="4">
    <source>
        <dbReference type="ARBA" id="ARBA00011011"/>
    </source>
</evidence>
<keyword evidence="12" id="KW-1133">Transmembrane helix</keyword>
<comment type="subcellular location">
    <subcellularLocation>
        <location evidence="2">Golgi apparatus membrane</location>
        <topology evidence="2">Single-pass type II membrane protein</topology>
    </subcellularLocation>
</comment>
<keyword evidence="7" id="KW-0328">Glycosyltransferase</keyword>
<evidence type="ECO:0000256" key="24">
    <source>
        <dbReference type="PIRSR" id="PIRSR607754-3"/>
    </source>
</evidence>
<evidence type="ECO:0000256" key="16">
    <source>
        <dbReference type="ARBA" id="ARBA00023180"/>
    </source>
</evidence>
<evidence type="ECO:0000256" key="15">
    <source>
        <dbReference type="ARBA" id="ARBA00023157"/>
    </source>
</evidence>
<dbReference type="GO" id="GO:0046872">
    <property type="term" value="F:metal ion binding"/>
    <property type="evidence" value="ECO:0007669"/>
    <property type="project" value="UniProtKB-KW"/>
</dbReference>
<comment type="catalytic activity">
    <reaction evidence="22">
        <text>an N(4)-{beta-D-GlcNAc-(1-&gt;2)-alpha-D-Man-(1-&gt;3)-[alpha-D-Man-(1-&gt;6)]-beta-D-Man-(1-&gt;4)-beta-D-GlcNAc-(1-&gt;4)-beta-D-GlcNAc}-L-asparaginyl-[protein] + UDP-N-acetyl-alpha-D-glucosamine = N(4)-{beta-D-GlcNAc-(1-&gt;2)-alpha-D-Man-(1-&gt;3)-[beta-D-GlcNAc-(1-&gt;2)-alpha-D-Man-(1-&gt;6)]-beta-D-Man-(1-&gt;4)-beta-D-GlcNAc-(1-&gt;4)-beta-D-GlcNAc}-L-asparaginyl-[protein] + UDP + H(+)</text>
        <dbReference type="Rhea" id="RHEA:12941"/>
        <dbReference type="Rhea" id="RHEA-COMP:13526"/>
        <dbReference type="Rhea" id="RHEA-COMP:14369"/>
        <dbReference type="ChEBI" id="CHEBI:15378"/>
        <dbReference type="ChEBI" id="CHEBI:57705"/>
        <dbReference type="ChEBI" id="CHEBI:58223"/>
        <dbReference type="ChEBI" id="CHEBI:60615"/>
        <dbReference type="ChEBI" id="CHEBI:60651"/>
        <dbReference type="EC" id="2.4.1.143"/>
    </reaction>
</comment>
<evidence type="ECO:0000256" key="8">
    <source>
        <dbReference type="ARBA" id="ARBA00022679"/>
    </source>
</evidence>
<dbReference type="GO" id="GO:0006487">
    <property type="term" value="P:protein N-linked glycosylation"/>
    <property type="evidence" value="ECO:0007669"/>
    <property type="project" value="TreeGrafter"/>
</dbReference>
<accession>A0A9J6FMW1</accession>
<evidence type="ECO:0000256" key="3">
    <source>
        <dbReference type="ARBA" id="ARBA00004922"/>
    </source>
</evidence>
<keyword evidence="9" id="KW-0812">Transmembrane</keyword>
<evidence type="ECO:0000256" key="17">
    <source>
        <dbReference type="ARBA" id="ARBA00023211"/>
    </source>
</evidence>
<comment type="similarity">
    <text evidence="4">Belongs to the glycosyltransferase 16 (GT16) protein family.</text>
</comment>
<organism evidence="25 26">
    <name type="scientific">Haemaphysalis longicornis</name>
    <name type="common">Bush tick</name>
    <dbReference type="NCBI Taxonomy" id="44386"/>
    <lineage>
        <taxon>Eukaryota</taxon>
        <taxon>Metazoa</taxon>
        <taxon>Ecdysozoa</taxon>
        <taxon>Arthropoda</taxon>
        <taxon>Chelicerata</taxon>
        <taxon>Arachnida</taxon>
        <taxon>Acari</taxon>
        <taxon>Parasitiformes</taxon>
        <taxon>Ixodida</taxon>
        <taxon>Ixodoidea</taxon>
        <taxon>Ixodidae</taxon>
        <taxon>Haemaphysalinae</taxon>
        <taxon>Haemaphysalis</taxon>
    </lineage>
</organism>
<dbReference type="InterPro" id="IPR029044">
    <property type="entry name" value="Nucleotide-diphossugar_trans"/>
</dbReference>
<reference evidence="25 26" key="1">
    <citation type="journal article" date="2020" name="Cell">
        <title>Large-Scale Comparative Analyses of Tick Genomes Elucidate Their Genetic Diversity and Vector Capacities.</title>
        <authorList>
            <consortium name="Tick Genome and Microbiome Consortium (TIGMIC)"/>
            <person name="Jia N."/>
            <person name="Wang J."/>
            <person name="Shi W."/>
            <person name="Du L."/>
            <person name="Sun Y."/>
            <person name="Zhan W."/>
            <person name="Jiang J.F."/>
            <person name="Wang Q."/>
            <person name="Zhang B."/>
            <person name="Ji P."/>
            <person name="Bell-Sakyi L."/>
            <person name="Cui X.M."/>
            <person name="Yuan T.T."/>
            <person name="Jiang B.G."/>
            <person name="Yang W.F."/>
            <person name="Lam T.T."/>
            <person name="Chang Q.C."/>
            <person name="Ding S.J."/>
            <person name="Wang X.J."/>
            <person name="Zhu J.G."/>
            <person name="Ruan X.D."/>
            <person name="Zhao L."/>
            <person name="Wei J.T."/>
            <person name="Ye R.Z."/>
            <person name="Que T.C."/>
            <person name="Du C.H."/>
            <person name="Zhou Y.H."/>
            <person name="Cheng J.X."/>
            <person name="Dai P.F."/>
            <person name="Guo W.B."/>
            <person name="Han X.H."/>
            <person name="Huang E.J."/>
            <person name="Li L.F."/>
            <person name="Wei W."/>
            <person name="Gao Y.C."/>
            <person name="Liu J.Z."/>
            <person name="Shao H.Z."/>
            <person name="Wang X."/>
            <person name="Wang C.C."/>
            <person name="Yang T.C."/>
            <person name="Huo Q.B."/>
            <person name="Li W."/>
            <person name="Chen H.Y."/>
            <person name="Chen S.E."/>
            <person name="Zhou L.G."/>
            <person name="Ni X.B."/>
            <person name="Tian J.H."/>
            <person name="Sheng Y."/>
            <person name="Liu T."/>
            <person name="Pan Y.S."/>
            <person name="Xia L.Y."/>
            <person name="Li J."/>
            <person name="Zhao F."/>
            <person name="Cao W.C."/>
        </authorList>
    </citation>
    <scope>NUCLEOTIDE SEQUENCE [LARGE SCALE GENOMIC DNA]</scope>
    <source>
        <strain evidence="25">HaeL-2018</strain>
    </source>
</reference>
<keyword evidence="15 24" id="KW-1015">Disulfide bond</keyword>
<name>A0A9J6FMW1_HAELO</name>
<protein>
    <recommendedName>
        <fullName evidence="6">Alpha-1,6-mannosyl-glycoprotein 2-beta-N-acetylglucosaminyltransferase</fullName>
        <ecNumber evidence="5">2.4.1.143</ecNumber>
    </recommendedName>
    <alternativeName>
        <fullName evidence="21">Beta-1,2-N-acetylglucosaminyltransferase II</fullName>
    </alternativeName>
    <alternativeName>
        <fullName evidence="20">GlcNAc-T II</fullName>
    </alternativeName>
    <alternativeName>
        <fullName evidence="19">Mannoside acetylglucosaminyltransferase 2</fullName>
    </alternativeName>
    <alternativeName>
        <fullName evidence="18">N-glycosyl-oligosaccharide-glycoprotein N-acetylglucosaminyltransferase II</fullName>
    </alternativeName>
</protein>
<evidence type="ECO:0000256" key="20">
    <source>
        <dbReference type="ARBA" id="ARBA00032552"/>
    </source>
</evidence>
<evidence type="ECO:0000256" key="5">
    <source>
        <dbReference type="ARBA" id="ARBA00012613"/>
    </source>
</evidence>
<evidence type="ECO:0000256" key="22">
    <source>
        <dbReference type="ARBA" id="ARBA00093257"/>
    </source>
</evidence>
<evidence type="ECO:0000256" key="13">
    <source>
        <dbReference type="ARBA" id="ARBA00023034"/>
    </source>
</evidence>